<evidence type="ECO:0000313" key="4">
    <source>
        <dbReference type="Proteomes" id="UP000231791"/>
    </source>
</evidence>
<dbReference type="RefSeq" id="WP_051841093.1">
    <property type="nucleotide sequence ID" value="NZ_CP024985.1"/>
</dbReference>
<dbReference type="OrthoDB" id="9815928at2"/>
<dbReference type="EMBL" id="CP024985">
    <property type="protein sequence ID" value="ATZ28143.1"/>
    <property type="molecule type" value="Genomic_DNA"/>
</dbReference>
<dbReference type="PANTHER" id="PTHR24276">
    <property type="entry name" value="POLYSERASE-RELATED"/>
    <property type="match status" value="1"/>
</dbReference>
<dbReference type="GO" id="GO:0004252">
    <property type="term" value="F:serine-type endopeptidase activity"/>
    <property type="evidence" value="ECO:0007669"/>
    <property type="project" value="InterPro"/>
</dbReference>
<proteinExistence type="inferred from homology"/>
<organism evidence="3 4">
    <name type="scientific">Streptomyces lavendulae subsp. lavendulae</name>
    <dbReference type="NCBI Taxonomy" id="58340"/>
    <lineage>
        <taxon>Bacteria</taxon>
        <taxon>Bacillati</taxon>
        <taxon>Actinomycetota</taxon>
        <taxon>Actinomycetes</taxon>
        <taxon>Kitasatosporales</taxon>
        <taxon>Streptomycetaceae</taxon>
        <taxon>Streptomyces</taxon>
    </lineage>
</organism>
<dbReference type="Pfam" id="PF00089">
    <property type="entry name" value="Trypsin"/>
    <property type="match status" value="1"/>
</dbReference>
<accession>A0A2K8PQQ8</accession>
<gene>
    <name evidence="3" type="ORF">SLAV_31855</name>
</gene>
<dbReference type="PANTHER" id="PTHR24276:SF96">
    <property type="entry name" value="PEPTIDASE S1 DOMAIN-CONTAINING PROTEIN"/>
    <property type="match status" value="1"/>
</dbReference>
<dbReference type="InterPro" id="IPR009003">
    <property type="entry name" value="Peptidase_S1_PA"/>
</dbReference>
<dbReference type="GeneID" id="49387357"/>
<dbReference type="Gene3D" id="2.40.10.10">
    <property type="entry name" value="Trypsin-like serine proteases"/>
    <property type="match status" value="1"/>
</dbReference>
<dbReference type="SUPFAM" id="SSF89372">
    <property type="entry name" value="Fucose-specific lectin"/>
    <property type="match status" value="1"/>
</dbReference>
<dbReference type="AlphaFoldDB" id="A0A2K8PQQ8"/>
<dbReference type="GO" id="GO:0006508">
    <property type="term" value="P:proteolysis"/>
    <property type="evidence" value="ECO:0007669"/>
    <property type="project" value="InterPro"/>
</dbReference>
<dbReference type="SUPFAM" id="SSF50494">
    <property type="entry name" value="Trypsin-like serine proteases"/>
    <property type="match status" value="1"/>
</dbReference>
<keyword evidence="4" id="KW-1185">Reference proteome</keyword>
<dbReference type="SMART" id="SM00020">
    <property type="entry name" value="Tryp_SPc"/>
    <property type="match status" value="1"/>
</dbReference>
<evidence type="ECO:0000256" key="1">
    <source>
        <dbReference type="ARBA" id="ARBA00007664"/>
    </source>
</evidence>
<comment type="similarity">
    <text evidence="1">Belongs to the peptidase S1 family.</text>
</comment>
<dbReference type="PRINTS" id="PR00722">
    <property type="entry name" value="CHYMOTRYPSIN"/>
</dbReference>
<protein>
    <submittedName>
        <fullName evidence="3">Putative peptidase</fullName>
    </submittedName>
</protein>
<dbReference type="Gene3D" id="2.120.10.70">
    <property type="entry name" value="Fucose-specific lectin"/>
    <property type="match status" value="1"/>
</dbReference>
<dbReference type="InterPro" id="IPR001314">
    <property type="entry name" value="Peptidase_S1A"/>
</dbReference>
<sequence length="546" mass="54902">MSDSRTRTPRITGFLVSATAVSAGLISATPALALTGPEAAAGQLSSVVRLDIGDEANSRGCTGVLVDENWVATAGSCFAATPGTPAPAGKPALKGTATLSDGRAVEVVDLAPRTDRDLVLARLATPATGIAGVKRATAAPAAGAELTAAGFGRTKTEWVPDKLHTGSFTLATADATTYAIAGKGTDAICKGDTGGPLLNSAGELVGINSRSWQGGCLGAPATETRTGAIGARTDDLTDWIQSVRALTPGWKAETLVQAGSTLYQGIRLADGSWTGFTDVQSKAGNIGGVRTAAVAGINGDTHVVALGGNGRLQHTIRKADGTWGAFGDVNTAAGELNNITQVSTVSIGSDLHVVAVAGGKVFHTVRSGANGTWTPFGDVAGAVGPIGSVTSVATASAGGELQLVAVTGGKAYHSIRHTNGQWTAWGDVARAAGATGPITSVAMAGAGSDAHIVIATDNGTRQYHSVRYGNATWAPFGDLKDYLGTVTARSVAAGTVDGELQVAVTTTDDRIVHTIRHTDRTWGPTAPVAARNVTGTLGAITLAGTL</sequence>
<name>A0A2K8PQQ8_STRLA</name>
<reference evidence="3 4" key="1">
    <citation type="submission" date="2017-11" db="EMBL/GenBank/DDBJ databases">
        <title>Complete genome sequence of Streptomyces lavendulae subsp. lavendulae CCM 3239 (formerly 'Streptomyces aureofaciens CCM 3239'), the producer of the angucycline-type antibiotic auricin.</title>
        <authorList>
            <person name="Busche T."/>
            <person name="Novakova R."/>
            <person name="Al'Dilaimi A."/>
            <person name="Homerova D."/>
            <person name="Feckova L."/>
            <person name="Rezuchova B."/>
            <person name="Mingyar E."/>
            <person name="Csolleiova D."/>
            <person name="Bekeova C."/>
            <person name="Winkler A."/>
            <person name="Sevcikova B."/>
            <person name="Kalinowski J."/>
            <person name="Kormanec J."/>
            <person name="Ruckert C."/>
        </authorList>
    </citation>
    <scope>NUCLEOTIDE SEQUENCE [LARGE SCALE GENOMIC DNA]</scope>
    <source>
        <strain evidence="3 4">CCM 3239</strain>
    </source>
</reference>
<keyword evidence="2" id="KW-1015">Disulfide bond</keyword>
<dbReference type="PROSITE" id="PS50240">
    <property type="entry name" value="TRYPSIN_DOM"/>
    <property type="match status" value="1"/>
</dbReference>
<dbReference type="InterPro" id="IPR001254">
    <property type="entry name" value="Trypsin_dom"/>
</dbReference>
<dbReference type="InterPro" id="IPR043504">
    <property type="entry name" value="Peptidase_S1_PA_chymotrypsin"/>
</dbReference>
<dbReference type="InterPro" id="IPR050430">
    <property type="entry name" value="Peptidase_S1"/>
</dbReference>
<evidence type="ECO:0000256" key="2">
    <source>
        <dbReference type="ARBA" id="ARBA00023157"/>
    </source>
</evidence>
<dbReference type="KEGG" id="slx:SLAV_31855"/>
<evidence type="ECO:0000313" key="3">
    <source>
        <dbReference type="EMBL" id="ATZ28143.1"/>
    </source>
</evidence>
<dbReference type="Proteomes" id="UP000231791">
    <property type="component" value="Chromosome"/>
</dbReference>